<dbReference type="AlphaFoldDB" id="A0A4Y2FNE8"/>
<gene>
    <name evidence="1" type="ORF">AVEN_35738_1</name>
</gene>
<sequence>MQDYVSIREVLLNWFKMKPETFCSKFMQHQRKSGALWKEMVFELRNHLEGRLDGLNVKDFKSLKDLMIVDQLKRRVSSDIKDHFLEEWGKLIDPLELAGK</sequence>
<proteinExistence type="predicted"/>
<organism evidence="1 2">
    <name type="scientific">Araneus ventricosus</name>
    <name type="common">Orbweaver spider</name>
    <name type="synonym">Epeira ventricosa</name>
    <dbReference type="NCBI Taxonomy" id="182803"/>
    <lineage>
        <taxon>Eukaryota</taxon>
        <taxon>Metazoa</taxon>
        <taxon>Ecdysozoa</taxon>
        <taxon>Arthropoda</taxon>
        <taxon>Chelicerata</taxon>
        <taxon>Arachnida</taxon>
        <taxon>Araneae</taxon>
        <taxon>Araneomorphae</taxon>
        <taxon>Entelegynae</taxon>
        <taxon>Araneoidea</taxon>
        <taxon>Araneidae</taxon>
        <taxon>Araneus</taxon>
    </lineage>
</organism>
<protein>
    <submittedName>
        <fullName evidence="1">Uncharacterized protein</fullName>
    </submittedName>
</protein>
<accession>A0A4Y2FNE8</accession>
<keyword evidence="2" id="KW-1185">Reference proteome</keyword>
<evidence type="ECO:0000313" key="1">
    <source>
        <dbReference type="EMBL" id="GBM41164.1"/>
    </source>
</evidence>
<dbReference type="EMBL" id="BGPR01000955">
    <property type="protein sequence ID" value="GBM41164.1"/>
    <property type="molecule type" value="Genomic_DNA"/>
</dbReference>
<dbReference type="Proteomes" id="UP000499080">
    <property type="component" value="Unassembled WGS sequence"/>
</dbReference>
<comment type="caution">
    <text evidence="1">The sequence shown here is derived from an EMBL/GenBank/DDBJ whole genome shotgun (WGS) entry which is preliminary data.</text>
</comment>
<evidence type="ECO:0000313" key="2">
    <source>
        <dbReference type="Proteomes" id="UP000499080"/>
    </source>
</evidence>
<reference evidence="1 2" key="1">
    <citation type="journal article" date="2019" name="Sci. Rep.">
        <title>Orb-weaving spider Araneus ventricosus genome elucidates the spidroin gene catalogue.</title>
        <authorList>
            <person name="Kono N."/>
            <person name="Nakamura H."/>
            <person name="Ohtoshi R."/>
            <person name="Moran D.A.P."/>
            <person name="Shinohara A."/>
            <person name="Yoshida Y."/>
            <person name="Fujiwara M."/>
            <person name="Mori M."/>
            <person name="Tomita M."/>
            <person name="Arakawa K."/>
        </authorList>
    </citation>
    <scope>NUCLEOTIDE SEQUENCE [LARGE SCALE GENOMIC DNA]</scope>
</reference>
<name>A0A4Y2FNE8_ARAVE</name>